<accession>A0ABU8MDN6</accession>
<dbReference type="Proteomes" id="UP001369736">
    <property type="component" value="Unassembled WGS sequence"/>
</dbReference>
<keyword evidence="2" id="KW-1185">Reference proteome</keyword>
<proteinExistence type="predicted"/>
<protein>
    <recommendedName>
        <fullName evidence="3">Nucleotidyltransferase AbiEii toxin of type IV toxin-antitoxin system</fullName>
    </recommendedName>
</protein>
<dbReference type="RefSeq" id="WP_337706123.1">
    <property type="nucleotide sequence ID" value="NZ_JBBEGM010000013.1"/>
</dbReference>
<gene>
    <name evidence="1" type="ORF">WCD58_26610</name>
</gene>
<organism evidence="1 2">
    <name type="scientific">Actinomycetospora flava</name>
    <dbReference type="NCBI Taxonomy" id="3129232"/>
    <lineage>
        <taxon>Bacteria</taxon>
        <taxon>Bacillati</taxon>
        <taxon>Actinomycetota</taxon>
        <taxon>Actinomycetes</taxon>
        <taxon>Pseudonocardiales</taxon>
        <taxon>Pseudonocardiaceae</taxon>
        <taxon>Actinomycetospora</taxon>
    </lineage>
</organism>
<evidence type="ECO:0000313" key="1">
    <source>
        <dbReference type="EMBL" id="MEJ2864757.1"/>
    </source>
</evidence>
<comment type="caution">
    <text evidence="1">The sequence shown here is derived from an EMBL/GenBank/DDBJ whole genome shotgun (WGS) entry which is preliminary data.</text>
</comment>
<evidence type="ECO:0008006" key="3">
    <source>
        <dbReference type="Google" id="ProtNLM"/>
    </source>
</evidence>
<dbReference type="EMBL" id="JBBEGM010000013">
    <property type="protein sequence ID" value="MEJ2864757.1"/>
    <property type="molecule type" value="Genomic_DNA"/>
</dbReference>
<evidence type="ECO:0000313" key="2">
    <source>
        <dbReference type="Proteomes" id="UP001369736"/>
    </source>
</evidence>
<reference evidence="1 2" key="1">
    <citation type="submission" date="2024-03" db="EMBL/GenBank/DDBJ databases">
        <title>Actinomycetospora sp. OC33-EN07, a novel actinomycete isolated from wild orchid (Aerides multiflora).</title>
        <authorList>
            <person name="Suriyachadkun C."/>
        </authorList>
    </citation>
    <scope>NUCLEOTIDE SEQUENCE [LARGE SCALE GENOMIC DNA]</scope>
    <source>
        <strain evidence="1 2">OC33-EN07</strain>
    </source>
</reference>
<sequence>MLVTYSFTAVAVTVRRWFEIGPDAVMEHGARIEIALREPREHRGSESAAQPLVVDGAFFRADLFGRLDRPADPFSAAHFHPRFDGPEPSDRTWDAHLTASPWEWLAAQLGDLPQRFADAGLDPAGAEPDADDLRAAAGEIVETARRFGPDRALTRDDDARLTKDATRRIALMLDIVEDPSALDREYLRPWLERVGDAAGPA</sequence>
<name>A0ABU8MDN6_9PSEU</name>